<dbReference type="Proteomes" id="UP001147695">
    <property type="component" value="Unassembled WGS sequence"/>
</dbReference>
<dbReference type="AlphaFoldDB" id="A0A9W9UI78"/>
<evidence type="ECO:0000256" key="1">
    <source>
        <dbReference type="ARBA" id="ARBA00022801"/>
    </source>
</evidence>
<protein>
    <submittedName>
        <fullName evidence="3">Alpha/beta hydrolase fold-3</fullName>
    </submittedName>
</protein>
<comment type="caution">
    <text evidence="3">The sequence shown here is derived from an EMBL/GenBank/DDBJ whole genome shotgun (WGS) entry which is preliminary data.</text>
</comment>
<reference evidence="3" key="2">
    <citation type="journal article" date="2023" name="IMA Fungus">
        <title>Comparative genomic study of the Penicillium genus elucidates a diverse pangenome and 15 lateral gene transfer events.</title>
        <authorList>
            <person name="Petersen C."/>
            <person name="Sorensen T."/>
            <person name="Nielsen M.R."/>
            <person name="Sondergaard T.E."/>
            <person name="Sorensen J.L."/>
            <person name="Fitzpatrick D.A."/>
            <person name="Frisvad J.C."/>
            <person name="Nielsen K.L."/>
        </authorList>
    </citation>
    <scope>NUCLEOTIDE SEQUENCE</scope>
    <source>
        <strain evidence="3">IBT 35673</strain>
    </source>
</reference>
<dbReference type="InterPro" id="IPR049492">
    <property type="entry name" value="BD-FAE-like_dom"/>
</dbReference>
<reference evidence="3" key="1">
    <citation type="submission" date="2022-12" db="EMBL/GenBank/DDBJ databases">
        <authorList>
            <person name="Petersen C."/>
        </authorList>
    </citation>
    <scope>NUCLEOTIDE SEQUENCE</scope>
    <source>
        <strain evidence="3">IBT 35673</strain>
    </source>
</reference>
<evidence type="ECO:0000259" key="2">
    <source>
        <dbReference type="Pfam" id="PF20434"/>
    </source>
</evidence>
<sequence>MSAIQQSEVSGLSADAGLGSIAIAARGNEITGLEIFRRTTEDTDITRVEALIAEMNADQPTGGADLAYGDKNPQHLRFWKSQSPKAPIILYVHGGSWRIGTNLDSIGSAKVNHLVAQGYAFASVNYSLIPSVTVKEQVQEVADSVGYLARNAAKLNIDPDRVILMGHSSGAHVVTLLGTDPSYLTKADIDIRTVRAVISLDGSNYNAPAEIVDSPGPVADNMLMGLGTDTKHLQDMSPTYHARAPNAGAFLLLHAQRNGDIRQAVELSRALEAAGTDVDLHVFEGEWFEGHVQILLRLGNPEYPATAVMDKWLEQHVPFTTK</sequence>
<dbReference type="PANTHER" id="PTHR48081">
    <property type="entry name" value="AB HYDROLASE SUPERFAMILY PROTEIN C4A8.06C"/>
    <property type="match status" value="1"/>
</dbReference>
<evidence type="ECO:0000313" key="4">
    <source>
        <dbReference type="Proteomes" id="UP001147695"/>
    </source>
</evidence>
<dbReference type="GO" id="GO:0016787">
    <property type="term" value="F:hydrolase activity"/>
    <property type="evidence" value="ECO:0007669"/>
    <property type="project" value="UniProtKB-KW"/>
</dbReference>
<proteinExistence type="predicted"/>
<dbReference type="Gene3D" id="3.40.50.1820">
    <property type="entry name" value="alpha/beta hydrolase"/>
    <property type="match status" value="1"/>
</dbReference>
<dbReference type="EMBL" id="JAPZBQ010000003">
    <property type="protein sequence ID" value="KAJ5339516.1"/>
    <property type="molecule type" value="Genomic_DNA"/>
</dbReference>
<keyword evidence="1 3" id="KW-0378">Hydrolase</keyword>
<accession>A0A9W9UI78</accession>
<dbReference type="SUPFAM" id="SSF53474">
    <property type="entry name" value="alpha/beta-Hydrolases"/>
    <property type="match status" value="1"/>
</dbReference>
<dbReference type="GO" id="GO:0017000">
    <property type="term" value="P:antibiotic biosynthetic process"/>
    <property type="evidence" value="ECO:0007669"/>
    <property type="project" value="UniProtKB-ARBA"/>
</dbReference>
<evidence type="ECO:0000313" key="3">
    <source>
        <dbReference type="EMBL" id="KAJ5339516.1"/>
    </source>
</evidence>
<dbReference type="InterPro" id="IPR029058">
    <property type="entry name" value="AB_hydrolase_fold"/>
</dbReference>
<dbReference type="Pfam" id="PF20434">
    <property type="entry name" value="BD-FAE"/>
    <property type="match status" value="1"/>
</dbReference>
<dbReference type="GO" id="GO:0072330">
    <property type="term" value="P:monocarboxylic acid biosynthetic process"/>
    <property type="evidence" value="ECO:0007669"/>
    <property type="project" value="UniProtKB-ARBA"/>
</dbReference>
<dbReference type="InterPro" id="IPR050300">
    <property type="entry name" value="GDXG_lipolytic_enzyme"/>
</dbReference>
<organism evidence="3 4">
    <name type="scientific">Penicillium brevicompactum</name>
    <dbReference type="NCBI Taxonomy" id="5074"/>
    <lineage>
        <taxon>Eukaryota</taxon>
        <taxon>Fungi</taxon>
        <taxon>Dikarya</taxon>
        <taxon>Ascomycota</taxon>
        <taxon>Pezizomycotina</taxon>
        <taxon>Eurotiomycetes</taxon>
        <taxon>Eurotiomycetidae</taxon>
        <taxon>Eurotiales</taxon>
        <taxon>Aspergillaceae</taxon>
        <taxon>Penicillium</taxon>
    </lineage>
</organism>
<feature type="domain" description="BD-FAE-like" evidence="2">
    <location>
        <begin position="81"/>
        <end position="256"/>
    </location>
</feature>
<dbReference type="PANTHER" id="PTHR48081:SF33">
    <property type="entry name" value="KYNURENINE FORMAMIDASE"/>
    <property type="match status" value="1"/>
</dbReference>
<name>A0A9W9UI78_PENBR</name>
<gene>
    <name evidence="3" type="ORF">N7452_006244</name>
</gene>